<dbReference type="InterPro" id="IPR019547">
    <property type="entry name" value="Lipid_desat"/>
</dbReference>
<evidence type="ECO:0000256" key="5">
    <source>
        <dbReference type="ARBA" id="ARBA00023136"/>
    </source>
</evidence>
<gene>
    <name evidence="7" type="ORF">AABB24_000309</name>
</gene>
<dbReference type="Pfam" id="PF10520">
    <property type="entry name" value="Lipid_desat"/>
    <property type="match status" value="1"/>
</dbReference>
<dbReference type="PANTHER" id="PTHR48140">
    <property type="entry name" value="FATTY ACID DESATURASE 4, CHLOROPLASTIC-RELATED"/>
    <property type="match status" value="1"/>
</dbReference>
<keyword evidence="5" id="KW-0472">Membrane</keyword>
<keyword evidence="4" id="KW-1133">Transmembrane helix</keyword>
<evidence type="ECO:0000256" key="4">
    <source>
        <dbReference type="ARBA" id="ARBA00022989"/>
    </source>
</evidence>
<feature type="domain" description="Lipid desaturase" evidence="6">
    <location>
        <begin position="118"/>
        <end position="286"/>
    </location>
</feature>
<keyword evidence="3" id="KW-0812">Transmembrane</keyword>
<name>A0ABD2VIS8_9SOLN</name>
<evidence type="ECO:0000259" key="6">
    <source>
        <dbReference type="Pfam" id="PF10520"/>
    </source>
</evidence>
<dbReference type="PANTHER" id="PTHR48140:SF1">
    <property type="entry name" value="FATTY ACID DESATURASE 4, CHLOROPLASTIC-RELATED"/>
    <property type="match status" value="1"/>
</dbReference>
<proteinExistence type="inferred from homology"/>
<comment type="subcellular location">
    <subcellularLocation>
        <location evidence="1">Membrane</location>
        <topology evidence="1">Multi-pass membrane protein</topology>
    </subcellularLocation>
</comment>
<comment type="caution">
    <text evidence="7">The sequence shown here is derived from an EMBL/GenBank/DDBJ whole genome shotgun (WGS) entry which is preliminary data.</text>
</comment>
<keyword evidence="8" id="KW-1185">Reference proteome</keyword>
<dbReference type="GO" id="GO:0016020">
    <property type="term" value="C:membrane"/>
    <property type="evidence" value="ECO:0007669"/>
    <property type="project" value="UniProtKB-SubCell"/>
</dbReference>
<accession>A0ABD2VIS8</accession>
<organism evidence="7 8">
    <name type="scientific">Solanum stoloniferum</name>
    <dbReference type="NCBI Taxonomy" id="62892"/>
    <lineage>
        <taxon>Eukaryota</taxon>
        <taxon>Viridiplantae</taxon>
        <taxon>Streptophyta</taxon>
        <taxon>Embryophyta</taxon>
        <taxon>Tracheophyta</taxon>
        <taxon>Spermatophyta</taxon>
        <taxon>Magnoliopsida</taxon>
        <taxon>eudicotyledons</taxon>
        <taxon>Gunneridae</taxon>
        <taxon>Pentapetalae</taxon>
        <taxon>asterids</taxon>
        <taxon>lamiids</taxon>
        <taxon>Solanales</taxon>
        <taxon>Solanaceae</taxon>
        <taxon>Solanoideae</taxon>
        <taxon>Solaneae</taxon>
        <taxon>Solanum</taxon>
    </lineage>
</organism>
<dbReference type="AlphaFoldDB" id="A0ABD2VIS8"/>
<dbReference type="Proteomes" id="UP001627284">
    <property type="component" value="Unassembled WGS sequence"/>
</dbReference>
<dbReference type="InterPro" id="IPR052864">
    <property type="entry name" value="Chloroplast_FAD_CarF"/>
</dbReference>
<comment type="similarity">
    <text evidence="2">Belongs to the fatty acid desaturase CarF family.</text>
</comment>
<reference evidence="7 8" key="1">
    <citation type="submission" date="2024-05" db="EMBL/GenBank/DDBJ databases">
        <title>De novo assembly of an allotetraploid wild potato.</title>
        <authorList>
            <person name="Hosaka A.J."/>
        </authorList>
    </citation>
    <scope>NUCLEOTIDE SEQUENCE [LARGE SCALE GENOMIC DNA]</scope>
    <source>
        <tissue evidence="7">Young leaves</tissue>
    </source>
</reference>
<evidence type="ECO:0000256" key="3">
    <source>
        <dbReference type="ARBA" id="ARBA00022692"/>
    </source>
</evidence>
<evidence type="ECO:0000256" key="2">
    <source>
        <dbReference type="ARBA" id="ARBA00007620"/>
    </source>
</evidence>
<protein>
    <recommendedName>
        <fullName evidence="6">Lipid desaturase domain-containing protein</fullName>
    </recommendedName>
</protein>
<evidence type="ECO:0000313" key="8">
    <source>
        <dbReference type="Proteomes" id="UP001627284"/>
    </source>
</evidence>
<evidence type="ECO:0000256" key="1">
    <source>
        <dbReference type="ARBA" id="ARBA00004141"/>
    </source>
</evidence>
<evidence type="ECO:0000313" key="7">
    <source>
        <dbReference type="EMBL" id="KAL3379541.1"/>
    </source>
</evidence>
<sequence length="307" mass="34780">MHAFLLVHPILISFNMSYILPHNHNIRSSQQVLSKTSDESETIQHRDKRVQEVYSITNLGGNSTRSILNDPTLQSTWAHRAWMVSGCTTLLICFAKSALGVVDSHRWVGPLIACCIGYVLSDLASGIYHWGIDNYGSAKTLVFGNQIDAFQHHHKHPWIITKSQFAKNHRILAGGVTFIVLPINLLCKDPTILAFIGAFSGCIMFSQQFHTWAHGTKNKLPKIVLALQDVGILVSRSQHVAHHRLPYNNNYCLVSGLWNNFLDGYKVFELLERIFFFIFGAQPRSWSGLDLEWTEEIETQSLCDSQY</sequence>
<dbReference type="EMBL" id="JBJKTR010000001">
    <property type="protein sequence ID" value="KAL3379541.1"/>
    <property type="molecule type" value="Genomic_DNA"/>
</dbReference>